<dbReference type="RefSeq" id="WP_310944004.1">
    <property type="nucleotide sequence ID" value="NZ_JARUIS010000020.1"/>
</dbReference>
<gene>
    <name evidence="2" type="ORF">P9J83_13105</name>
</gene>
<dbReference type="Proteomes" id="UP001182303">
    <property type="component" value="Unassembled WGS sequence"/>
</dbReference>
<name>A0AAE4JWV4_CLOSG</name>
<evidence type="ECO:0000259" key="1">
    <source>
        <dbReference type="Pfam" id="PF07443"/>
    </source>
</evidence>
<dbReference type="EMBL" id="JARUIS010000020">
    <property type="protein sequence ID" value="MDS1004432.1"/>
    <property type="molecule type" value="Genomic_DNA"/>
</dbReference>
<reference evidence="2" key="1">
    <citation type="submission" date="2023-04" db="EMBL/GenBank/DDBJ databases">
        <title>Assessment of the microbiological origin of a defect in Grana Padano cheese.</title>
        <authorList>
            <person name="Zago M."/>
            <person name="Rossetti L."/>
            <person name="Bonvini B."/>
            <person name="Carminati D."/>
            <person name="Giraffa G."/>
        </authorList>
    </citation>
    <scope>NUCLEOTIDE SEQUENCE</scope>
    <source>
        <strain evidence="2">4990</strain>
    </source>
</reference>
<dbReference type="Pfam" id="PF07443">
    <property type="entry name" value="HARP"/>
    <property type="match status" value="1"/>
</dbReference>
<sequence>MIKVIKINDTLNVSFDYDADIVSKVKTIPGRKYNPNSKSWDMPLQAIHKLNELFDNLDISEDIDQDYKAPKYDFNQELESINYKPLKIFAEWCLNQLPDYFYEVAASSTGKYHPAYALGEGGLVRHTIAAVRIAEELFKCETIQEFEFREKNIIRVALLLHDGVKHGLDGSQYTVDTHPLEVVKYLEDVYFDVPEETLPDEVIEVMECDLWEDIASCIKSHMGQWNIDYKTGEEILPEPQTEMQKFTHLCDYLASRKMLEVNFNVEG</sequence>
<protein>
    <recommendedName>
        <fullName evidence="1">HARP domain-containing protein</fullName>
    </recommendedName>
</protein>
<dbReference type="AlphaFoldDB" id="A0AAE4JWV4"/>
<evidence type="ECO:0000313" key="3">
    <source>
        <dbReference type="Proteomes" id="UP001182303"/>
    </source>
</evidence>
<evidence type="ECO:0000313" key="2">
    <source>
        <dbReference type="EMBL" id="MDS1004432.1"/>
    </source>
</evidence>
<comment type="caution">
    <text evidence="2">The sequence shown here is derived from an EMBL/GenBank/DDBJ whole genome shotgun (WGS) entry which is preliminary data.</text>
</comment>
<organism evidence="2 3">
    <name type="scientific">Clostridium sporogenes</name>
    <dbReference type="NCBI Taxonomy" id="1509"/>
    <lineage>
        <taxon>Bacteria</taxon>
        <taxon>Bacillati</taxon>
        <taxon>Bacillota</taxon>
        <taxon>Clostridia</taxon>
        <taxon>Eubacteriales</taxon>
        <taxon>Clostridiaceae</taxon>
        <taxon>Clostridium</taxon>
    </lineage>
</organism>
<dbReference type="InterPro" id="IPR010003">
    <property type="entry name" value="HARP_dom"/>
</dbReference>
<accession>A0AAE4JWV4</accession>
<proteinExistence type="predicted"/>
<feature type="domain" description="HARP" evidence="1">
    <location>
        <begin position="12"/>
        <end position="53"/>
    </location>
</feature>